<dbReference type="HOGENOM" id="CLU_2045194_0_0_5"/>
<sequence length="124" mass="13437">MIMADITNILSAAYKSNVLNTARSTGKYVAVDPSLYQGSWSGTYANNKSFNVTVSDVSGFRAKVHYQSEGVSKYQDVLIKDNSFRVGDTKFTLTAQGKAQIKNVVTDPASGQTYLDTAYATQSS</sequence>
<gene>
    <name evidence="1" type="ORF">S58_26320</name>
</gene>
<evidence type="ECO:0000313" key="1">
    <source>
        <dbReference type="EMBL" id="BAM88638.1"/>
    </source>
</evidence>
<organism evidence="1 2">
    <name type="scientific">Bradyrhizobium oligotrophicum S58</name>
    <dbReference type="NCBI Taxonomy" id="1245469"/>
    <lineage>
        <taxon>Bacteria</taxon>
        <taxon>Pseudomonadati</taxon>
        <taxon>Pseudomonadota</taxon>
        <taxon>Alphaproteobacteria</taxon>
        <taxon>Hyphomicrobiales</taxon>
        <taxon>Nitrobacteraceae</taxon>
        <taxon>Bradyrhizobium</taxon>
    </lineage>
</organism>
<proteinExistence type="predicted"/>
<dbReference type="KEGG" id="aol:S58_26320"/>
<keyword evidence="2" id="KW-1185">Reference proteome</keyword>
<dbReference type="PATRIC" id="fig|1245469.3.peg.2699"/>
<reference evidence="1 2" key="1">
    <citation type="journal article" date="2013" name="Appl. Environ. Microbiol.">
        <title>Genome analysis suggests that the soil oligotrophic bacterium Agromonas oligotrophica (Bradyrhizobium oligotrophicum) is a nitrogen-fixing symbiont of Aeschynomene indica.</title>
        <authorList>
            <person name="Okubo T."/>
            <person name="Fukushima S."/>
            <person name="Itakura M."/>
            <person name="Oshima K."/>
            <person name="Longtonglang A."/>
            <person name="Teaumroong N."/>
            <person name="Mitsui H."/>
            <person name="Hattori M."/>
            <person name="Hattori R."/>
            <person name="Hattori T."/>
            <person name="Minamisawa K."/>
        </authorList>
    </citation>
    <scope>NUCLEOTIDE SEQUENCE [LARGE SCALE GENOMIC DNA]</scope>
    <source>
        <strain evidence="1 2">S58</strain>
    </source>
</reference>
<dbReference type="EMBL" id="AP012603">
    <property type="protein sequence ID" value="BAM88638.1"/>
    <property type="molecule type" value="Genomic_DNA"/>
</dbReference>
<dbReference type="Proteomes" id="UP000011841">
    <property type="component" value="Chromosome"/>
</dbReference>
<accession>M4Z5B2</accession>
<dbReference type="AlphaFoldDB" id="M4Z5B2"/>
<evidence type="ECO:0000313" key="2">
    <source>
        <dbReference type="Proteomes" id="UP000011841"/>
    </source>
</evidence>
<protein>
    <submittedName>
        <fullName evidence="1">Uncharacterized protein</fullName>
    </submittedName>
</protein>
<dbReference type="eggNOG" id="ENOG5030VWX">
    <property type="taxonomic scope" value="Bacteria"/>
</dbReference>
<name>M4Z5B2_9BRAD</name>